<evidence type="ECO:0000313" key="2">
    <source>
        <dbReference type="EMBL" id="KAJ1178760.1"/>
    </source>
</evidence>
<feature type="region of interest" description="Disordered" evidence="1">
    <location>
        <begin position="55"/>
        <end position="79"/>
    </location>
</feature>
<dbReference type="Proteomes" id="UP001066276">
    <property type="component" value="Chromosome 3_2"/>
</dbReference>
<dbReference type="EMBL" id="JANPWB010000006">
    <property type="protein sequence ID" value="KAJ1178760.1"/>
    <property type="molecule type" value="Genomic_DNA"/>
</dbReference>
<reference evidence="2" key="1">
    <citation type="journal article" date="2022" name="bioRxiv">
        <title>Sequencing and chromosome-scale assembly of the giantPleurodeles waltlgenome.</title>
        <authorList>
            <person name="Brown T."/>
            <person name="Elewa A."/>
            <person name="Iarovenko S."/>
            <person name="Subramanian E."/>
            <person name="Araus A.J."/>
            <person name="Petzold A."/>
            <person name="Susuki M."/>
            <person name="Suzuki K.-i.T."/>
            <person name="Hayashi T."/>
            <person name="Toyoda A."/>
            <person name="Oliveira C."/>
            <person name="Osipova E."/>
            <person name="Leigh N.D."/>
            <person name="Simon A."/>
            <person name="Yun M.H."/>
        </authorList>
    </citation>
    <scope>NUCLEOTIDE SEQUENCE</scope>
    <source>
        <strain evidence="2">20211129_DDA</strain>
        <tissue evidence="2">Liver</tissue>
    </source>
</reference>
<evidence type="ECO:0000256" key="1">
    <source>
        <dbReference type="SAM" id="MobiDB-lite"/>
    </source>
</evidence>
<feature type="compositionally biased region" description="Basic residues" evidence="1">
    <location>
        <begin position="67"/>
        <end position="78"/>
    </location>
</feature>
<dbReference type="AlphaFoldDB" id="A0AAV7TQM9"/>
<name>A0AAV7TQM9_PLEWA</name>
<comment type="caution">
    <text evidence="2">The sequence shown here is derived from an EMBL/GenBank/DDBJ whole genome shotgun (WGS) entry which is preliminary data.</text>
</comment>
<feature type="non-terminal residue" evidence="2">
    <location>
        <position position="1"/>
    </location>
</feature>
<organism evidence="2 3">
    <name type="scientific">Pleurodeles waltl</name>
    <name type="common">Iberian ribbed newt</name>
    <dbReference type="NCBI Taxonomy" id="8319"/>
    <lineage>
        <taxon>Eukaryota</taxon>
        <taxon>Metazoa</taxon>
        <taxon>Chordata</taxon>
        <taxon>Craniata</taxon>
        <taxon>Vertebrata</taxon>
        <taxon>Euteleostomi</taxon>
        <taxon>Amphibia</taxon>
        <taxon>Batrachia</taxon>
        <taxon>Caudata</taxon>
        <taxon>Salamandroidea</taxon>
        <taxon>Salamandridae</taxon>
        <taxon>Pleurodelinae</taxon>
        <taxon>Pleurodeles</taxon>
    </lineage>
</organism>
<evidence type="ECO:0000313" key="3">
    <source>
        <dbReference type="Proteomes" id="UP001066276"/>
    </source>
</evidence>
<sequence length="91" mass="9621">RVVEVFREGAANLPVVQSVRRGGVLFARRSGASFRQRAASGGRGVMSASAVAAVGQAGPRPDDTHMLKSKRVSGKGRRQALCAVENDAERM</sequence>
<proteinExistence type="predicted"/>
<accession>A0AAV7TQM9</accession>
<keyword evidence="3" id="KW-1185">Reference proteome</keyword>
<protein>
    <submittedName>
        <fullName evidence="2">Uncharacterized protein</fullName>
    </submittedName>
</protein>
<gene>
    <name evidence="2" type="ORF">NDU88_004002</name>
</gene>